<keyword evidence="6 8" id="KW-0472">Membrane</keyword>
<feature type="transmembrane region" description="Helical" evidence="8">
    <location>
        <begin position="138"/>
        <end position="160"/>
    </location>
</feature>
<dbReference type="SUPFAM" id="SSF90123">
    <property type="entry name" value="ABC transporter transmembrane region"/>
    <property type="match status" value="1"/>
</dbReference>
<dbReference type="STRING" id="1220554.GCA_001552135_02880"/>
<keyword evidence="2 8" id="KW-0812">Transmembrane</keyword>
<dbReference type="InterPro" id="IPR003439">
    <property type="entry name" value="ABC_transporter-like_ATP-bd"/>
</dbReference>
<evidence type="ECO:0000256" key="1">
    <source>
        <dbReference type="ARBA" id="ARBA00004651"/>
    </source>
</evidence>
<dbReference type="SMART" id="SM00382">
    <property type="entry name" value="AAA"/>
    <property type="match status" value="1"/>
</dbReference>
<evidence type="ECO:0000313" key="12">
    <source>
        <dbReference type="Proteomes" id="UP000323380"/>
    </source>
</evidence>
<dbReference type="PANTHER" id="PTHR24221:SF654">
    <property type="entry name" value="ATP-BINDING CASSETTE SUB-FAMILY B MEMBER 6"/>
    <property type="match status" value="1"/>
</dbReference>
<evidence type="ECO:0000256" key="6">
    <source>
        <dbReference type="ARBA" id="ARBA00023136"/>
    </source>
</evidence>
<feature type="domain" description="ABC transporter" evidence="9">
    <location>
        <begin position="349"/>
        <end position="573"/>
    </location>
</feature>
<feature type="region of interest" description="Disordered" evidence="7">
    <location>
        <begin position="750"/>
        <end position="774"/>
    </location>
</feature>
<gene>
    <name evidence="11" type="ORF">FXF69_22345</name>
</gene>
<keyword evidence="12" id="KW-1185">Reference proteome</keyword>
<evidence type="ECO:0000259" key="9">
    <source>
        <dbReference type="PROSITE" id="PS50893"/>
    </source>
</evidence>
<evidence type="ECO:0000256" key="2">
    <source>
        <dbReference type="ARBA" id="ARBA00022692"/>
    </source>
</evidence>
<evidence type="ECO:0000256" key="4">
    <source>
        <dbReference type="ARBA" id="ARBA00022840"/>
    </source>
</evidence>
<reference evidence="11 12" key="1">
    <citation type="submission" date="2019-08" db="EMBL/GenBank/DDBJ databases">
        <title>Actinomadura sp. nov. CYP1-5 isolated from mountain soil.</title>
        <authorList>
            <person name="Songsumanus A."/>
            <person name="Kuncharoen N."/>
            <person name="Kudo T."/>
            <person name="Yuki M."/>
            <person name="Igarashi Y."/>
            <person name="Tanasupawat S."/>
        </authorList>
    </citation>
    <scope>NUCLEOTIDE SEQUENCE [LARGE SCALE GENOMIC DNA]</scope>
    <source>
        <strain evidence="11 12">JCM 14158</strain>
    </source>
</reference>
<feature type="domain" description="ABC transmembrane type-1" evidence="10">
    <location>
        <begin position="33"/>
        <end position="290"/>
    </location>
</feature>
<keyword evidence="3" id="KW-0547">Nucleotide-binding</keyword>
<dbReference type="InterPro" id="IPR039421">
    <property type="entry name" value="Type_1_exporter"/>
</dbReference>
<comment type="subcellular location">
    <subcellularLocation>
        <location evidence="1">Cell membrane</location>
        <topology evidence="1">Multi-pass membrane protein</topology>
    </subcellularLocation>
</comment>
<dbReference type="Gene3D" id="1.20.1560.10">
    <property type="entry name" value="ABC transporter type 1, transmembrane domain"/>
    <property type="match status" value="1"/>
</dbReference>
<dbReference type="GO" id="GO:0005886">
    <property type="term" value="C:plasma membrane"/>
    <property type="evidence" value="ECO:0007669"/>
    <property type="project" value="UniProtKB-SubCell"/>
</dbReference>
<dbReference type="InterPro" id="IPR011527">
    <property type="entry name" value="ABC1_TM_dom"/>
</dbReference>
<dbReference type="Pfam" id="PF00005">
    <property type="entry name" value="ABC_tran"/>
    <property type="match status" value="1"/>
</dbReference>
<dbReference type="GO" id="GO:0016887">
    <property type="term" value="F:ATP hydrolysis activity"/>
    <property type="evidence" value="ECO:0007669"/>
    <property type="project" value="InterPro"/>
</dbReference>
<keyword evidence="5 8" id="KW-1133">Transmembrane helix</keyword>
<keyword evidence="4 11" id="KW-0067">ATP-binding</keyword>
<comment type="caution">
    <text evidence="11">The sequence shown here is derived from an EMBL/GenBank/DDBJ whole genome shotgun (WGS) entry which is preliminary data.</text>
</comment>
<feature type="transmembrane region" description="Helical" evidence="8">
    <location>
        <begin position="251"/>
        <end position="273"/>
    </location>
</feature>
<dbReference type="PROSITE" id="PS50893">
    <property type="entry name" value="ABC_TRANSPORTER_2"/>
    <property type="match status" value="1"/>
</dbReference>
<evidence type="ECO:0000259" key="10">
    <source>
        <dbReference type="PROSITE" id="PS50929"/>
    </source>
</evidence>
<sequence>MTVATASRRSTARLLVRLLAGTVRARPRPVARLAAWSLAEAVPTIVFGQAVARAVDAFRGGRPAVAACWLAVLAVSAATGAAGARRLYRPLADVVEPFRDELVRAVAGGALRRSADGGPDTGAVARLTHQVEIVRDTFGGILIVLRGFLFATAGALAGMATLMPEVALLVVPPLAAGLGLFGAVFGAAAVRQRRLIVGEERIAERTTALAEGLRDVVACGGEDGLRAVLGRDVDAQAAAARSVARMAAVRALALAIGGWGPALLILGAAPWLVGRGATAGTLVGALAYVLHGLHPALESLVGGMGGSGLRLAVTLGRILETSAPVKEEDDFVPPLGTFPSGGTVREPAVELRGVTFAYGPAAEPVIRDLDLVVPPGEHLAVVGPSGIGKSTLAALIAGTLRPRAGLVRVDGSPAGDPSSRVLIPQEAYVFDGTLRDNLVYLAPAAPPAAIARTVIAVGLEELTRRVGGLDTPLYPAALSAGERQLIALGRAHLAPAPLVVLDEAGSHLDPAAEAAAEEAFARRPGTLIVIAHRMSSALRARRVLVLDGTRADLGEHAELLARSPLYRDLLGHWTAGTSPRDAAPGADAGPGSQPPLVLGDADGLHPVARPDLAVDAGQVVADGSDLQHESGGYLRRGGPAGGQVEHFELALGQRAASGGQLGEDEVGVDDPLPVGDAPDRPDEVVQGGVLEHQPGRPRLDRPPHVPGPVAVRHQDGDAPGDLIAQGPRHGESVEARKIDVDQSDVGRVFAADLGHPPSGIDGGHDFPVPRPAGR</sequence>
<feature type="region of interest" description="Disordered" evidence="7">
    <location>
        <begin position="657"/>
        <end position="678"/>
    </location>
</feature>
<dbReference type="GO" id="GO:0034040">
    <property type="term" value="F:ATPase-coupled lipid transmembrane transporter activity"/>
    <property type="evidence" value="ECO:0007669"/>
    <property type="project" value="TreeGrafter"/>
</dbReference>
<dbReference type="PROSITE" id="PS50929">
    <property type="entry name" value="ABC_TM1F"/>
    <property type="match status" value="1"/>
</dbReference>
<name>A0A5D0NK71_9ACTN</name>
<organism evidence="11 12">
    <name type="scientific">Actinomadura chibensis</name>
    <dbReference type="NCBI Taxonomy" id="392828"/>
    <lineage>
        <taxon>Bacteria</taxon>
        <taxon>Bacillati</taxon>
        <taxon>Actinomycetota</taxon>
        <taxon>Actinomycetes</taxon>
        <taxon>Streptosporangiales</taxon>
        <taxon>Thermomonosporaceae</taxon>
        <taxon>Actinomadura</taxon>
    </lineage>
</organism>
<evidence type="ECO:0000256" key="7">
    <source>
        <dbReference type="SAM" id="MobiDB-lite"/>
    </source>
</evidence>
<proteinExistence type="predicted"/>
<dbReference type="Gene3D" id="3.40.50.300">
    <property type="entry name" value="P-loop containing nucleotide triphosphate hydrolases"/>
    <property type="match status" value="1"/>
</dbReference>
<dbReference type="PANTHER" id="PTHR24221">
    <property type="entry name" value="ATP-BINDING CASSETTE SUB-FAMILY B"/>
    <property type="match status" value="1"/>
</dbReference>
<feature type="transmembrane region" description="Helical" evidence="8">
    <location>
        <begin position="33"/>
        <end position="52"/>
    </location>
</feature>
<dbReference type="CDD" id="cd03228">
    <property type="entry name" value="ABCC_MRP_Like"/>
    <property type="match status" value="1"/>
</dbReference>
<feature type="transmembrane region" description="Helical" evidence="8">
    <location>
        <begin position="166"/>
        <end position="190"/>
    </location>
</feature>
<dbReference type="InterPro" id="IPR003593">
    <property type="entry name" value="AAA+_ATPase"/>
</dbReference>
<evidence type="ECO:0000256" key="3">
    <source>
        <dbReference type="ARBA" id="ARBA00022741"/>
    </source>
</evidence>
<feature type="transmembrane region" description="Helical" evidence="8">
    <location>
        <begin position="64"/>
        <end position="84"/>
    </location>
</feature>
<evidence type="ECO:0000256" key="5">
    <source>
        <dbReference type="ARBA" id="ARBA00022989"/>
    </source>
</evidence>
<dbReference type="GO" id="GO:0140359">
    <property type="term" value="F:ABC-type transporter activity"/>
    <property type="evidence" value="ECO:0007669"/>
    <property type="project" value="InterPro"/>
</dbReference>
<dbReference type="GO" id="GO:0005524">
    <property type="term" value="F:ATP binding"/>
    <property type="evidence" value="ECO:0007669"/>
    <property type="project" value="UniProtKB-KW"/>
</dbReference>
<dbReference type="SUPFAM" id="SSF52540">
    <property type="entry name" value="P-loop containing nucleoside triphosphate hydrolases"/>
    <property type="match status" value="1"/>
</dbReference>
<accession>A0A5D0NK71</accession>
<dbReference type="InterPro" id="IPR027417">
    <property type="entry name" value="P-loop_NTPase"/>
</dbReference>
<dbReference type="InterPro" id="IPR036640">
    <property type="entry name" value="ABC1_TM_sf"/>
</dbReference>
<feature type="compositionally biased region" description="Low complexity" evidence="7">
    <location>
        <begin position="581"/>
        <end position="591"/>
    </location>
</feature>
<evidence type="ECO:0000313" key="11">
    <source>
        <dbReference type="EMBL" id="TYB44876.1"/>
    </source>
</evidence>
<feature type="region of interest" description="Disordered" evidence="7">
    <location>
        <begin position="577"/>
        <end position="604"/>
    </location>
</feature>
<dbReference type="AlphaFoldDB" id="A0A5D0NK71"/>
<dbReference type="Proteomes" id="UP000323380">
    <property type="component" value="Unassembled WGS sequence"/>
</dbReference>
<evidence type="ECO:0000256" key="8">
    <source>
        <dbReference type="SAM" id="Phobius"/>
    </source>
</evidence>
<dbReference type="EMBL" id="VSFG01000004">
    <property type="protein sequence ID" value="TYB44876.1"/>
    <property type="molecule type" value="Genomic_DNA"/>
</dbReference>
<protein>
    <submittedName>
        <fullName evidence="11">ABC transporter ATP-binding protein</fullName>
    </submittedName>
</protein>